<dbReference type="PANTHER" id="PTHR43031">
    <property type="entry name" value="FAD-DEPENDENT OXIDOREDUCTASE"/>
    <property type="match status" value="1"/>
</dbReference>
<name>A0A3D9UJ29_9MICO</name>
<dbReference type="Gene3D" id="3.40.250.10">
    <property type="entry name" value="Rhodanese-like domain"/>
    <property type="match status" value="1"/>
</dbReference>
<dbReference type="SMART" id="SM00450">
    <property type="entry name" value="RHOD"/>
    <property type="match status" value="1"/>
</dbReference>
<accession>A0A3D9UJ29</accession>
<organism evidence="2 3">
    <name type="scientific">Calidifontibacter indicus</name>
    <dbReference type="NCBI Taxonomy" id="419650"/>
    <lineage>
        <taxon>Bacteria</taxon>
        <taxon>Bacillati</taxon>
        <taxon>Actinomycetota</taxon>
        <taxon>Actinomycetes</taxon>
        <taxon>Micrococcales</taxon>
        <taxon>Dermacoccaceae</taxon>
        <taxon>Calidifontibacter</taxon>
    </lineage>
</organism>
<dbReference type="InterPro" id="IPR036873">
    <property type="entry name" value="Rhodanese-like_dom_sf"/>
</dbReference>
<keyword evidence="3" id="KW-1185">Reference proteome</keyword>
<dbReference type="RefSeq" id="WP_115921564.1">
    <property type="nucleotide sequence ID" value="NZ_QTUA01000001.1"/>
</dbReference>
<keyword evidence="2" id="KW-0808">Transferase</keyword>
<dbReference type="PANTHER" id="PTHR43031:SF1">
    <property type="entry name" value="PYRIDINE NUCLEOTIDE-DISULPHIDE OXIDOREDUCTASE"/>
    <property type="match status" value="1"/>
</dbReference>
<reference evidence="2 3" key="1">
    <citation type="submission" date="2018-08" db="EMBL/GenBank/DDBJ databases">
        <title>Sequencing the genomes of 1000 actinobacteria strains.</title>
        <authorList>
            <person name="Klenk H.-P."/>
        </authorList>
    </citation>
    <scope>NUCLEOTIDE SEQUENCE [LARGE SCALE GENOMIC DNA]</scope>
    <source>
        <strain evidence="2 3">DSM 22967</strain>
    </source>
</reference>
<dbReference type="PROSITE" id="PS50206">
    <property type="entry name" value="RHODANESE_3"/>
    <property type="match status" value="1"/>
</dbReference>
<dbReference type="OrthoDB" id="9800872at2"/>
<dbReference type="Proteomes" id="UP000256253">
    <property type="component" value="Unassembled WGS sequence"/>
</dbReference>
<gene>
    <name evidence="2" type="ORF">DFJ65_0395</name>
</gene>
<feature type="domain" description="Rhodanese" evidence="1">
    <location>
        <begin position="12"/>
        <end position="102"/>
    </location>
</feature>
<dbReference type="InterPro" id="IPR050229">
    <property type="entry name" value="GlpE_sulfurtransferase"/>
</dbReference>
<dbReference type="AlphaFoldDB" id="A0A3D9UJ29"/>
<sequence>MSRFPDVPVTDLPDDAVFLDIREQHEWDAGHAPGAVHIPLGQIAERLDEIRDLAGDRQLIVTCKGGGRVRRTLPSLAEYGLDVANLEGGMKAWHEAGKAMESADGSTPTVA</sequence>
<dbReference type="EMBL" id="QTUA01000001">
    <property type="protein sequence ID" value="REF29448.1"/>
    <property type="molecule type" value="Genomic_DNA"/>
</dbReference>
<evidence type="ECO:0000313" key="2">
    <source>
        <dbReference type="EMBL" id="REF29448.1"/>
    </source>
</evidence>
<dbReference type="InterPro" id="IPR001763">
    <property type="entry name" value="Rhodanese-like_dom"/>
</dbReference>
<dbReference type="SUPFAM" id="SSF52821">
    <property type="entry name" value="Rhodanese/Cell cycle control phosphatase"/>
    <property type="match status" value="1"/>
</dbReference>
<evidence type="ECO:0000259" key="1">
    <source>
        <dbReference type="PROSITE" id="PS50206"/>
    </source>
</evidence>
<protein>
    <submittedName>
        <fullName evidence="2">Rhodanese-related sulfurtransferase</fullName>
    </submittedName>
</protein>
<dbReference type="CDD" id="cd00158">
    <property type="entry name" value="RHOD"/>
    <property type="match status" value="1"/>
</dbReference>
<dbReference type="Pfam" id="PF00581">
    <property type="entry name" value="Rhodanese"/>
    <property type="match status" value="1"/>
</dbReference>
<proteinExistence type="predicted"/>
<dbReference type="GO" id="GO:0016740">
    <property type="term" value="F:transferase activity"/>
    <property type="evidence" value="ECO:0007669"/>
    <property type="project" value="UniProtKB-KW"/>
</dbReference>
<evidence type="ECO:0000313" key="3">
    <source>
        <dbReference type="Proteomes" id="UP000256253"/>
    </source>
</evidence>
<comment type="caution">
    <text evidence="2">The sequence shown here is derived from an EMBL/GenBank/DDBJ whole genome shotgun (WGS) entry which is preliminary data.</text>
</comment>